<dbReference type="PANTHER" id="PTHR47551">
    <property type="entry name" value="TUBULIN--TYROSINE LIGASE PBY1-RELATED"/>
    <property type="match status" value="1"/>
</dbReference>
<organism evidence="2 3">
    <name type="scientific">Roridomyces roridus</name>
    <dbReference type="NCBI Taxonomy" id="1738132"/>
    <lineage>
        <taxon>Eukaryota</taxon>
        <taxon>Fungi</taxon>
        <taxon>Dikarya</taxon>
        <taxon>Basidiomycota</taxon>
        <taxon>Agaricomycotina</taxon>
        <taxon>Agaricomycetes</taxon>
        <taxon>Agaricomycetidae</taxon>
        <taxon>Agaricales</taxon>
        <taxon>Marasmiineae</taxon>
        <taxon>Mycenaceae</taxon>
        <taxon>Roridomyces</taxon>
    </lineage>
</organism>
<dbReference type="GO" id="GO:0016787">
    <property type="term" value="F:hydrolase activity"/>
    <property type="evidence" value="ECO:0007669"/>
    <property type="project" value="InterPro"/>
</dbReference>
<evidence type="ECO:0000259" key="1">
    <source>
        <dbReference type="Pfam" id="PF01975"/>
    </source>
</evidence>
<evidence type="ECO:0000313" key="2">
    <source>
        <dbReference type="EMBL" id="KAJ7630963.1"/>
    </source>
</evidence>
<dbReference type="InterPro" id="IPR036523">
    <property type="entry name" value="SurE-like_sf"/>
</dbReference>
<dbReference type="Gene3D" id="3.40.1210.10">
    <property type="entry name" value="Survival protein SurE-like phosphatase/nucleotidase"/>
    <property type="match status" value="1"/>
</dbReference>
<dbReference type="EMBL" id="JARKIF010000009">
    <property type="protein sequence ID" value="KAJ7630963.1"/>
    <property type="molecule type" value="Genomic_DNA"/>
</dbReference>
<dbReference type="NCBIfam" id="TIGR00087">
    <property type="entry name" value="surE"/>
    <property type="match status" value="1"/>
</dbReference>
<accession>A0AAD7BUE4</accession>
<gene>
    <name evidence="2" type="ORF">FB45DRAFT_917081</name>
</gene>
<protein>
    <submittedName>
        <fullName evidence="2">Survival protein sure-like phosphatase/nucleotidase</fullName>
    </submittedName>
</protein>
<dbReference type="AlphaFoldDB" id="A0AAD7BUE4"/>
<dbReference type="InterPro" id="IPR027746">
    <property type="entry name" value="TTL"/>
</dbReference>
<dbReference type="InterPro" id="IPR002828">
    <property type="entry name" value="SurE-like_Pase/nucleotidase"/>
</dbReference>
<sequence length="302" mass="32685">MRVLLTNDDGPPSEWSPYLFGFYKHLLQLGYDVKVVIPSAQKSWVGNSFRITEVTAGHFYYPTEPDGLTGETSETARPLKAGEVAEWILLDGTPSTCANVALHNLYQDIDLVISGPNLGRNTSSAFALSSGTLGAALSASLSNKRSIAVSYGTVHRPTPTTYFEPAHLLACRIIQHLCDNWGEDEGGLRGEVDLYNVNIPLVEGLLSEEGLQVHKTTMWRNTYGRLFKSVAASVTQTGSTHGPLAFKFSPSMEGLIHPDESMVPVGSDGYAMFKGWASVTPLRAGFAEPATNGEGGIFKMKL</sequence>
<name>A0AAD7BUE4_9AGAR</name>
<comment type="caution">
    <text evidence="2">The sequence shown here is derived from an EMBL/GenBank/DDBJ whole genome shotgun (WGS) entry which is preliminary data.</text>
</comment>
<feature type="domain" description="Survival protein SurE-like phosphatase/nucleotidase" evidence="1">
    <location>
        <begin position="3"/>
        <end position="223"/>
    </location>
</feature>
<dbReference type="GO" id="GO:0000932">
    <property type="term" value="C:P-body"/>
    <property type="evidence" value="ECO:0007669"/>
    <property type="project" value="TreeGrafter"/>
</dbReference>
<dbReference type="Proteomes" id="UP001221142">
    <property type="component" value="Unassembled WGS sequence"/>
</dbReference>
<proteinExistence type="predicted"/>
<reference evidence="2" key="1">
    <citation type="submission" date="2023-03" db="EMBL/GenBank/DDBJ databases">
        <title>Massive genome expansion in bonnet fungi (Mycena s.s.) driven by repeated elements and novel gene families across ecological guilds.</title>
        <authorList>
            <consortium name="Lawrence Berkeley National Laboratory"/>
            <person name="Harder C.B."/>
            <person name="Miyauchi S."/>
            <person name="Viragh M."/>
            <person name="Kuo A."/>
            <person name="Thoen E."/>
            <person name="Andreopoulos B."/>
            <person name="Lu D."/>
            <person name="Skrede I."/>
            <person name="Drula E."/>
            <person name="Henrissat B."/>
            <person name="Morin E."/>
            <person name="Kohler A."/>
            <person name="Barry K."/>
            <person name="LaButti K."/>
            <person name="Morin E."/>
            <person name="Salamov A."/>
            <person name="Lipzen A."/>
            <person name="Mereny Z."/>
            <person name="Hegedus B."/>
            <person name="Baldrian P."/>
            <person name="Stursova M."/>
            <person name="Weitz H."/>
            <person name="Taylor A."/>
            <person name="Grigoriev I.V."/>
            <person name="Nagy L.G."/>
            <person name="Martin F."/>
            <person name="Kauserud H."/>
        </authorList>
    </citation>
    <scope>NUCLEOTIDE SEQUENCE</scope>
    <source>
        <strain evidence="2">9284</strain>
    </source>
</reference>
<evidence type="ECO:0000313" key="3">
    <source>
        <dbReference type="Proteomes" id="UP001221142"/>
    </source>
</evidence>
<dbReference type="Pfam" id="PF01975">
    <property type="entry name" value="SurE"/>
    <property type="match status" value="1"/>
</dbReference>
<dbReference type="SUPFAM" id="SSF64167">
    <property type="entry name" value="SurE-like"/>
    <property type="match status" value="1"/>
</dbReference>
<keyword evidence="3" id="KW-1185">Reference proteome</keyword>
<dbReference type="PANTHER" id="PTHR47551:SF1">
    <property type="entry name" value="TUBULIN--TYROSINE LIGASE PBY1-RELATED"/>
    <property type="match status" value="1"/>
</dbReference>